<keyword evidence="3" id="KW-1185">Reference proteome</keyword>
<reference evidence="2 3" key="1">
    <citation type="submission" date="2016-10" db="EMBL/GenBank/DDBJ databases">
        <authorList>
            <person name="de Groot N.N."/>
        </authorList>
    </citation>
    <scope>NUCLEOTIDE SEQUENCE [LARGE SCALE GENOMIC DNA]</scope>
    <source>
        <strain>GEY</strain>
        <strain evidence="3">DSM 9560</strain>
    </source>
</reference>
<accession>A0A1I2ABT5</accession>
<keyword evidence="1" id="KW-1133">Transmembrane helix</keyword>
<keyword evidence="1" id="KW-0812">Transmembrane</keyword>
<keyword evidence="1" id="KW-0472">Membrane</keyword>
<dbReference type="OrthoDB" id="836646at2"/>
<evidence type="ECO:0000313" key="2">
    <source>
        <dbReference type="EMBL" id="SFE41259.1"/>
    </source>
</evidence>
<sequence>MNLTKQQTITWKVIITWIFVLNACGGFKDASLNSQLDKSNCNQQAVFNYTKEELPKPIHTLAIDTMLTNCFSFHSLNNANAIGVIGLLTDFVNLKKDYQTNPTLEKRIKITELSQKIHQRINVASLEISSVASEMDCEEERADQVATYLKEKEDEAETKLTVGAVVIGATGAVIAGILLANGDESNRPEFIGIGAGLAETTLGMLILLNKRKVHFYHPRNALQDIWTAPATSRIFPPAVWYYLTYENKNEKSLRQQLVDKWLGFGQIADTREKKKEDVYYLFFGKGGKYTADQLTNRANMHDQIEAQINLMKQDLKLLALELEKLDN</sequence>
<dbReference type="AlphaFoldDB" id="A0A1I2ABT5"/>
<gene>
    <name evidence="2" type="ORF">SAMN04488541_1001105</name>
</gene>
<evidence type="ECO:0000256" key="1">
    <source>
        <dbReference type="SAM" id="Phobius"/>
    </source>
</evidence>
<evidence type="ECO:0000313" key="3">
    <source>
        <dbReference type="Proteomes" id="UP000199513"/>
    </source>
</evidence>
<feature type="transmembrane region" description="Helical" evidence="1">
    <location>
        <begin position="190"/>
        <end position="209"/>
    </location>
</feature>
<dbReference type="EMBL" id="FONY01000001">
    <property type="protein sequence ID" value="SFE41259.1"/>
    <property type="molecule type" value="Genomic_DNA"/>
</dbReference>
<organism evidence="2 3">
    <name type="scientific">Thermoflexibacter ruber</name>
    <dbReference type="NCBI Taxonomy" id="1003"/>
    <lineage>
        <taxon>Bacteria</taxon>
        <taxon>Pseudomonadati</taxon>
        <taxon>Bacteroidota</taxon>
        <taxon>Cytophagia</taxon>
        <taxon>Cytophagales</taxon>
        <taxon>Thermoflexibacteraceae</taxon>
        <taxon>Thermoflexibacter</taxon>
    </lineage>
</organism>
<name>A0A1I2ABT5_9BACT</name>
<dbReference type="Proteomes" id="UP000199513">
    <property type="component" value="Unassembled WGS sequence"/>
</dbReference>
<feature type="transmembrane region" description="Helical" evidence="1">
    <location>
        <begin position="160"/>
        <end position="178"/>
    </location>
</feature>
<dbReference type="RefSeq" id="WP_143090731.1">
    <property type="nucleotide sequence ID" value="NZ_FONY01000001.1"/>
</dbReference>
<proteinExistence type="predicted"/>
<protein>
    <submittedName>
        <fullName evidence="2">Uncharacterized protein</fullName>
    </submittedName>
</protein>